<dbReference type="SUPFAM" id="SSF49785">
    <property type="entry name" value="Galactose-binding domain-like"/>
    <property type="match status" value="1"/>
</dbReference>
<feature type="domain" description="Rhamnogalacturonan lyase" evidence="6">
    <location>
        <begin position="828"/>
        <end position="897"/>
    </location>
</feature>
<proteinExistence type="predicted"/>
<evidence type="ECO:0000313" key="8">
    <source>
        <dbReference type="Proteomes" id="UP000824116"/>
    </source>
</evidence>
<evidence type="ECO:0000313" key="7">
    <source>
        <dbReference type="EMBL" id="HIZ74895.1"/>
    </source>
</evidence>
<dbReference type="Pfam" id="PF14683">
    <property type="entry name" value="CBM-like"/>
    <property type="match status" value="1"/>
</dbReference>
<evidence type="ECO:0000259" key="5">
    <source>
        <dbReference type="Pfam" id="PF14683"/>
    </source>
</evidence>
<feature type="chain" id="PRO_5039477234" description="Rhamnogalacturonan endolyase" evidence="4">
    <location>
        <begin position="34"/>
        <end position="1192"/>
    </location>
</feature>
<dbReference type="InterPro" id="IPR014718">
    <property type="entry name" value="GH-type_carb-bd"/>
</dbReference>
<dbReference type="PANTHER" id="PTHR32018">
    <property type="entry name" value="RHAMNOGALACTURONATE LYASE FAMILY PROTEIN"/>
    <property type="match status" value="1"/>
</dbReference>
<dbReference type="AlphaFoldDB" id="A0A9D2G9F0"/>
<evidence type="ECO:0000256" key="4">
    <source>
        <dbReference type="SAM" id="SignalP"/>
    </source>
</evidence>
<evidence type="ECO:0000256" key="3">
    <source>
        <dbReference type="SAM" id="Phobius"/>
    </source>
</evidence>
<gene>
    <name evidence="7" type="ORF">H9723_06605</name>
</gene>
<feature type="domain" description="Rhamnogalacturonan lyase" evidence="5">
    <location>
        <begin position="911"/>
        <end position="1119"/>
    </location>
</feature>
<dbReference type="InterPro" id="IPR029411">
    <property type="entry name" value="RG-lyase_III"/>
</dbReference>
<dbReference type="CDD" id="cd10316">
    <property type="entry name" value="RGL4_M"/>
    <property type="match status" value="1"/>
</dbReference>
<evidence type="ECO:0000259" key="6">
    <source>
        <dbReference type="Pfam" id="PF14686"/>
    </source>
</evidence>
<comment type="caution">
    <text evidence="7">The sequence shown here is derived from an EMBL/GenBank/DDBJ whole genome shotgun (WGS) entry which is preliminary data.</text>
</comment>
<feature type="transmembrane region" description="Helical" evidence="3">
    <location>
        <begin position="1161"/>
        <end position="1183"/>
    </location>
</feature>
<keyword evidence="1 4" id="KW-0732">Signal</keyword>
<dbReference type="EMBL" id="DXAY01000153">
    <property type="protein sequence ID" value="HIZ74895.1"/>
    <property type="molecule type" value="Genomic_DNA"/>
</dbReference>
<dbReference type="InterPro" id="IPR029413">
    <property type="entry name" value="RG-lyase_II"/>
</dbReference>
<evidence type="ECO:0000256" key="1">
    <source>
        <dbReference type="ARBA" id="ARBA00022729"/>
    </source>
</evidence>
<dbReference type="InterPro" id="IPR013784">
    <property type="entry name" value="Carb-bd-like_fold"/>
</dbReference>
<dbReference type="Gene3D" id="2.60.40.1120">
    <property type="entry name" value="Carboxypeptidase-like, regulatory domain"/>
    <property type="match status" value="1"/>
</dbReference>
<sequence length="1192" mass="132156">MKIRKHKLGRNVGALAMAFLTVFTCVCSLSVAGAEKSAGSQFSAESKDKEHIIYEENFDPDDYKEQAGQPGILPRDWKYAGNMPGTSEIYINDESDECYYGIARGEEEKESSYVGIVYADYYALPDEYTVSFEMKYGGGDIEVLAYENRLNGGNLAVRSTFSDGAFSVVGADAESCYLPENDRFCLSYKINCDAKIYRVEITDREGGILYTTEDIPFYNRDAKTAGSLALKLGADSSIDIFAVKVSTSDAGDETPLPDEDETEGQDTFYAETFESYSNEMGRTDFVPEGWETAGNMPGTAAVRSYGESGTEENGYYYELSRTQEENGSSYVGMKLTSITLPDEYTVSADVNYANTGDIEFFMRDSSLNSGKVAVRAGITQSDNGGTFYAYSGGDKKIIMSNVAENGWFKLSFYVDNFTGTYYVTIRDIDGNTIAGSEEMNYYDAEPGRAAAFAVTTAAGASVSLDNVAVTGKDEPYVIRPVEGTVPADSKVSVTYDPETEAYIMRNEYVKLSVGEAEGTVDEIIRYMKDNGDYEDGGYNILGPFTGYYLLNYTVDGERKQCGFHATDSEIVKQEENYCEVVLTMDDVEYSSVAVELHFVLTDDAEGFYMYAYHRRAVGAQGEVGIEQSRYSLRMDSRMYQYSAVANEPLSRYPEADEYCKRLMDATDLLNDGSTYTKYQNSSYQFESITQGSYGDVFGLSLITPQRDWAGGGYSKQDIDVHDVYNGSRILNWHLSTSHGGTGLGVLNDDWQKMYGPVLWYSNYGCDGPEALRQDAQKKAQEEIGRSPYEWVEDEAYSAERGSVCGKISARNGEVVYTDTDISPSDTYGWAVLSDIRSESWKKDNTYYEYYAPVREDGTFEISKIRPGSYRLNISLDGIMGEYEYDDIVTVDAGGKVNVGSIQWDNEVYGDTLWTIGIPDQTGEEFAYADSYRHWGIHLVYDQLFPEGVNFYIGESKESEDWFFVQTASPMAGDISHYDGGWYYDSETGLAKYDFDKAGEPLTEESSEWKGNEKNFYNIFFDSAGYEDGTATLLIAKNGARDVRLCVSVNGTDVTGKDGIEVSGGGAYPRCMIIDQPELLKVTFDAKLLKNGQNQISLSLNGSTGDLGAYANMIYDAIRLDVDGTSSVKTGVSIGNETEKNDESRDDEENDTFKAAKTGDNMSVYGVLALMCMAVVCGGTAYTMRILRKNEKK</sequence>
<dbReference type="SUPFAM" id="SSF49452">
    <property type="entry name" value="Starch-binding domain-like"/>
    <property type="match status" value="1"/>
</dbReference>
<name>A0A9D2G9F0_9FIRM</name>
<feature type="signal peptide" evidence="4">
    <location>
        <begin position="1"/>
        <end position="33"/>
    </location>
</feature>
<organism evidence="7 8">
    <name type="scientific">Candidatus Mediterraneibacter stercoravium</name>
    <dbReference type="NCBI Taxonomy" id="2838685"/>
    <lineage>
        <taxon>Bacteria</taxon>
        <taxon>Bacillati</taxon>
        <taxon>Bacillota</taxon>
        <taxon>Clostridia</taxon>
        <taxon>Lachnospirales</taxon>
        <taxon>Lachnospiraceae</taxon>
        <taxon>Mediterraneibacter</taxon>
    </lineage>
</organism>
<reference evidence="7" key="1">
    <citation type="journal article" date="2021" name="PeerJ">
        <title>Extensive microbial diversity within the chicken gut microbiome revealed by metagenomics and culture.</title>
        <authorList>
            <person name="Gilroy R."/>
            <person name="Ravi A."/>
            <person name="Getino M."/>
            <person name="Pursley I."/>
            <person name="Horton D.L."/>
            <person name="Alikhan N.F."/>
            <person name="Baker D."/>
            <person name="Gharbi K."/>
            <person name="Hall N."/>
            <person name="Watson M."/>
            <person name="Adriaenssens E.M."/>
            <person name="Foster-Nyarko E."/>
            <person name="Jarju S."/>
            <person name="Secka A."/>
            <person name="Antonio M."/>
            <person name="Oren A."/>
            <person name="Chaudhuri R.R."/>
            <person name="La Ragione R."/>
            <person name="Hildebrand F."/>
            <person name="Pallen M.J."/>
        </authorList>
    </citation>
    <scope>NUCLEOTIDE SEQUENCE</scope>
    <source>
        <strain evidence="7">CHK196-3914</strain>
    </source>
</reference>
<keyword evidence="3" id="KW-1133">Transmembrane helix</keyword>
<dbReference type="GO" id="GO:0030246">
    <property type="term" value="F:carbohydrate binding"/>
    <property type="evidence" value="ECO:0007669"/>
    <property type="project" value="InterPro"/>
</dbReference>
<dbReference type="PANTHER" id="PTHR32018:SF1">
    <property type="entry name" value="RHAMNOGALACTURONAN ENDOLYASE"/>
    <property type="match status" value="1"/>
</dbReference>
<dbReference type="Pfam" id="PF06045">
    <property type="entry name" value="Rhamnogal_lyase"/>
    <property type="match status" value="1"/>
</dbReference>
<feature type="region of interest" description="Disordered" evidence="2">
    <location>
        <begin position="1130"/>
        <end position="1153"/>
    </location>
</feature>
<evidence type="ECO:0008006" key="9">
    <source>
        <dbReference type="Google" id="ProtNLM"/>
    </source>
</evidence>
<protein>
    <recommendedName>
        <fullName evidence="9">Rhamnogalacturonan endolyase</fullName>
    </recommendedName>
</protein>
<dbReference type="Pfam" id="PF14686">
    <property type="entry name" value="fn3_3"/>
    <property type="match status" value="1"/>
</dbReference>
<dbReference type="Proteomes" id="UP000824116">
    <property type="component" value="Unassembled WGS sequence"/>
</dbReference>
<evidence type="ECO:0000256" key="2">
    <source>
        <dbReference type="SAM" id="MobiDB-lite"/>
    </source>
</evidence>
<accession>A0A9D2G9F0</accession>
<dbReference type="Gene3D" id="2.70.98.10">
    <property type="match status" value="1"/>
</dbReference>
<dbReference type="InterPro" id="IPR008979">
    <property type="entry name" value="Galactose-bd-like_sf"/>
</dbReference>
<reference evidence="7" key="2">
    <citation type="submission" date="2021-04" db="EMBL/GenBank/DDBJ databases">
        <authorList>
            <person name="Gilroy R."/>
        </authorList>
    </citation>
    <scope>NUCLEOTIDE SEQUENCE</scope>
    <source>
        <strain evidence="7">CHK196-3914</strain>
    </source>
</reference>
<dbReference type="InterPro" id="IPR051850">
    <property type="entry name" value="Polysacch_Lyase_4"/>
</dbReference>
<dbReference type="InterPro" id="IPR010325">
    <property type="entry name" value="Rhamnogal_lyase"/>
</dbReference>
<keyword evidence="3" id="KW-0812">Transmembrane</keyword>
<keyword evidence="3" id="KW-0472">Membrane</keyword>